<evidence type="ECO:0000256" key="2">
    <source>
        <dbReference type="ARBA" id="ARBA00010270"/>
    </source>
</evidence>
<proteinExistence type="inferred from homology"/>
<evidence type="ECO:0000313" key="8">
    <source>
        <dbReference type="EMBL" id="MBN9671279.1"/>
    </source>
</evidence>
<feature type="region of interest" description="Disordered" evidence="7">
    <location>
        <begin position="95"/>
        <end position="114"/>
    </location>
</feature>
<dbReference type="Proteomes" id="UP000664096">
    <property type="component" value="Unassembled WGS sequence"/>
</dbReference>
<comment type="similarity">
    <text evidence="2">Belongs to the BA14k family.</text>
</comment>
<keyword evidence="4" id="KW-0472">Membrane</keyword>
<evidence type="ECO:0000256" key="3">
    <source>
        <dbReference type="ARBA" id="ARBA00020552"/>
    </source>
</evidence>
<dbReference type="EMBL" id="JAEKJZ010000002">
    <property type="protein sequence ID" value="MBN9671279.1"/>
    <property type="molecule type" value="Genomic_DNA"/>
</dbReference>
<comment type="function">
    <text evidence="6">Has immunoglobulin-binding and hemagglutination properties, and can bind to mannose. Essential for virulence. May be involved in LPS biosynthesis or polysaccharide transport.</text>
</comment>
<evidence type="ECO:0000256" key="6">
    <source>
        <dbReference type="ARBA" id="ARBA00025321"/>
    </source>
</evidence>
<dbReference type="InterPro" id="IPR012413">
    <property type="entry name" value="BA14K"/>
</dbReference>
<protein>
    <recommendedName>
        <fullName evidence="3">Lectin-like protein BA14k</fullName>
    </recommendedName>
</protein>
<evidence type="ECO:0000313" key="9">
    <source>
        <dbReference type="Proteomes" id="UP000664096"/>
    </source>
</evidence>
<comment type="caution">
    <text evidence="8">The sequence shown here is derived from an EMBL/GenBank/DDBJ whole genome shotgun (WGS) entry which is preliminary data.</text>
</comment>
<dbReference type="GO" id="GO:0016020">
    <property type="term" value="C:membrane"/>
    <property type="evidence" value="ECO:0007669"/>
    <property type="project" value="UniProtKB-SubCell"/>
</dbReference>
<evidence type="ECO:0000256" key="1">
    <source>
        <dbReference type="ARBA" id="ARBA00004167"/>
    </source>
</evidence>
<dbReference type="RefSeq" id="WP_207141530.1">
    <property type="nucleotide sequence ID" value="NZ_JAEKJZ010000002.1"/>
</dbReference>
<keyword evidence="5" id="KW-0430">Lectin</keyword>
<organism evidence="8 9">
    <name type="scientific">Roseibium aggregatum</name>
    <dbReference type="NCBI Taxonomy" id="187304"/>
    <lineage>
        <taxon>Bacteria</taxon>
        <taxon>Pseudomonadati</taxon>
        <taxon>Pseudomonadota</taxon>
        <taxon>Alphaproteobacteria</taxon>
        <taxon>Hyphomicrobiales</taxon>
        <taxon>Stappiaceae</taxon>
        <taxon>Roseibium</taxon>
    </lineage>
</organism>
<keyword evidence="4" id="KW-1003">Cell membrane</keyword>
<feature type="region of interest" description="Disordered" evidence="7">
    <location>
        <begin position="31"/>
        <end position="76"/>
    </location>
</feature>
<accession>A0A939J518</accession>
<dbReference type="AlphaFoldDB" id="A0A939J518"/>
<evidence type="ECO:0000256" key="7">
    <source>
        <dbReference type="SAM" id="MobiDB-lite"/>
    </source>
</evidence>
<comment type="subcellular location">
    <subcellularLocation>
        <location evidence="1">Membrane</location>
        <topology evidence="1">Single-pass membrane protein</topology>
    </subcellularLocation>
</comment>
<evidence type="ECO:0000256" key="4">
    <source>
        <dbReference type="ARBA" id="ARBA00022475"/>
    </source>
</evidence>
<feature type="compositionally biased region" description="Pro residues" evidence="7">
    <location>
        <begin position="42"/>
        <end position="76"/>
    </location>
</feature>
<evidence type="ECO:0000256" key="5">
    <source>
        <dbReference type="ARBA" id="ARBA00022734"/>
    </source>
</evidence>
<dbReference type="GO" id="GO:0030246">
    <property type="term" value="F:carbohydrate binding"/>
    <property type="evidence" value="ECO:0007669"/>
    <property type="project" value="UniProtKB-KW"/>
</dbReference>
<sequence length="114" mass="12612">MLLTGAIGLASIASAVAFPILQTADDFRLESRPQSYPVQFGGPPPPPGGGWRPPPPPPGGYRPPPPPPGGYRPGPLPPQHYNWCARKYRSYRPYDNTFQPYQGPRRSCRSPFWN</sequence>
<dbReference type="Pfam" id="PF07886">
    <property type="entry name" value="BA14K"/>
    <property type="match status" value="1"/>
</dbReference>
<reference evidence="8" key="1">
    <citation type="submission" date="2020-12" db="EMBL/GenBank/DDBJ databases">
        <title>Oil enriched cultivation method for isolating marine PHA-producing bacteria.</title>
        <authorList>
            <person name="Zheng W."/>
            <person name="Yu S."/>
            <person name="Huang Y."/>
        </authorList>
    </citation>
    <scope>NUCLEOTIDE SEQUENCE</scope>
    <source>
        <strain evidence="8">SY-2-12</strain>
    </source>
</reference>
<name>A0A939J518_9HYPH</name>
<gene>
    <name evidence="8" type="ORF">JF539_13110</name>
</gene>